<gene>
    <name evidence="2" type="primary">OSJNBa0022O06.24</name>
</gene>
<dbReference type="EMBL" id="AP006063">
    <property type="protein sequence ID" value="BAD62327.1"/>
    <property type="molecule type" value="Genomic_DNA"/>
</dbReference>
<feature type="region of interest" description="Disordered" evidence="1">
    <location>
        <begin position="54"/>
        <end position="93"/>
    </location>
</feature>
<evidence type="ECO:0000313" key="2">
    <source>
        <dbReference type="EMBL" id="BAD62327.1"/>
    </source>
</evidence>
<evidence type="ECO:0000313" key="3">
    <source>
        <dbReference type="Proteomes" id="UP000000763"/>
    </source>
</evidence>
<proteinExistence type="predicted"/>
<name>Q5Z4K5_ORYSJ</name>
<feature type="compositionally biased region" description="Low complexity" evidence="1">
    <location>
        <begin position="20"/>
        <end position="29"/>
    </location>
</feature>
<feature type="compositionally biased region" description="Basic residues" evidence="1">
    <location>
        <begin position="54"/>
        <end position="69"/>
    </location>
</feature>
<protein>
    <submittedName>
        <fullName evidence="2">Uncharacterized protein</fullName>
    </submittedName>
</protein>
<dbReference type="AlphaFoldDB" id="Q5Z4K5"/>
<dbReference type="Proteomes" id="UP000000763">
    <property type="component" value="Chromosome 6"/>
</dbReference>
<organism evidence="2 3">
    <name type="scientific">Oryza sativa subsp. japonica</name>
    <name type="common">Rice</name>
    <dbReference type="NCBI Taxonomy" id="39947"/>
    <lineage>
        <taxon>Eukaryota</taxon>
        <taxon>Viridiplantae</taxon>
        <taxon>Streptophyta</taxon>
        <taxon>Embryophyta</taxon>
        <taxon>Tracheophyta</taxon>
        <taxon>Spermatophyta</taxon>
        <taxon>Magnoliopsida</taxon>
        <taxon>Liliopsida</taxon>
        <taxon>Poales</taxon>
        <taxon>Poaceae</taxon>
        <taxon>BOP clade</taxon>
        <taxon>Oryzoideae</taxon>
        <taxon>Oryzeae</taxon>
        <taxon>Oryzinae</taxon>
        <taxon>Oryza</taxon>
        <taxon>Oryza sativa</taxon>
    </lineage>
</organism>
<sequence>MRASATESGGHQGACARRCATGSGVSAARARGRRPFPTRIQWRQFPLTRFWRRRPSPARIRRPRRHARGIARGLQAGTAGRSGELGGSCVRRRPLPARTVRRLRIRYRSGDSDCDREEAATTALG</sequence>
<feature type="region of interest" description="Disordered" evidence="1">
    <location>
        <begin position="1"/>
        <end position="35"/>
    </location>
</feature>
<reference evidence="3" key="2">
    <citation type="journal article" date="2008" name="Nucleic Acids Res.">
        <title>The rice annotation project database (RAP-DB): 2008 update.</title>
        <authorList>
            <consortium name="The rice annotation project (RAP)"/>
        </authorList>
    </citation>
    <scope>GENOME REANNOTATION</scope>
    <source>
        <strain evidence="3">cv. Nipponbare</strain>
    </source>
</reference>
<reference evidence="3" key="1">
    <citation type="journal article" date="2005" name="Nature">
        <title>The map-based sequence of the rice genome.</title>
        <authorList>
            <consortium name="International rice genome sequencing project (IRGSP)"/>
            <person name="Matsumoto T."/>
            <person name="Wu J."/>
            <person name="Kanamori H."/>
            <person name="Katayose Y."/>
            <person name="Fujisawa M."/>
            <person name="Namiki N."/>
            <person name="Mizuno H."/>
            <person name="Yamamoto K."/>
            <person name="Antonio B.A."/>
            <person name="Baba T."/>
            <person name="Sakata K."/>
            <person name="Nagamura Y."/>
            <person name="Aoki H."/>
            <person name="Arikawa K."/>
            <person name="Arita K."/>
            <person name="Bito T."/>
            <person name="Chiden Y."/>
            <person name="Fujitsuka N."/>
            <person name="Fukunaka R."/>
            <person name="Hamada M."/>
            <person name="Harada C."/>
            <person name="Hayashi A."/>
            <person name="Hijishita S."/>
            <person name="Honda M."/>
            <person name="Hosokawa S."/>
            <person name="Ichikawa Y."/>
            <person name="Idonuma A."/>
            <person name="Iijima M."/>
            <person name="Ikeda M."/>
            <person name="Ikeno M."/>
            <person name="Ito K."/>
            <person name="Ito S."/>
            <person name="Ito T."/>
            <person name="Ito Y."/>
            <person name="Ito Y."/>
            <person name="Iwabuchi A."/>
            <person name="Kamiya K."/>
            <person name="Karasawa W."/>
            <person name="Kurita K."/>
            <person name="Katagiri S."/>
            <person name="Kikuta A."/>
            <person name="Kobayashi H."/>
            <person name="Kobayashi N."/>
            <person name="Machita K."/>
            <person name="Maehara T."/>
            <person name="Masukawa M."/>
            <person name="Mizubayashi T."/>
            <person name="Mukai Y."/>
            <person name="Nagasaki H."/>
            <person name="Nagata Y."/>
            <person name="Naito S."/>
            <person name="Nakashima M."/>
            <person name="Nakama Y."/>
            <person name="Nakamichi Y."/>
            <person name="Nakamura M."/>
            <person name="Meguro A."/>
            <person name="Negishi M."/>
            <person name="Ohta I."/>
            <person name="Ohta T."/>
            <person name="Okamoto M."/>
            <person name="Ono N."/>
            <person name="Saji S."/>
            <person name="Sakaguchi M."/>
            <person name="Sakai K."/>
            <person name="Shibata M."/>
            <person name="Shimokawa T."/>
            <person name="Song J."/>
            <person name="Takazaki Y."/>
            <person name="Terasawa K."/>
            <person name="Tsugane M."/>
            <person name="Tsuji K."/>
            <person name="Ueda S."/>
            <person name="Waki K."/>
            <person name="Yamagata H."/>
            <person name="Yamamoto M."/>
            <person name="Yamamoto S."/>
            <person name="Yamane H."/>
            <person name="Yoshiki S."/>
            <person name="Yoshihara R."/>
            <person name="Yukawa K."/>
            <person name="Zhong H."/>
            <person name="Yano M."/>
            <person name="Yuan Q."/>
            <person name="Ouyang S."/>
            <person name="Liu J."/>
            <person name="Jones K.M."/>
            <person name="Gansberger K."/>
            <person name="Moffat K."/>
            <person name="Hill J."/>
            <person name="Bera J."/>
            <person name="Fadrosh D."/>
            <person name="Jin S."/>
            <person name="Johri S."/>
            <person name="Kim M."/>
            <person name="Overton L."/>
            <person name="Reardon M."/>
            <person name="Tsitrin T."/>
            <person name="Vuong H."/>
            <person name="Weaver B."/>
            <person name="Ciecko A."/>
            <person name="Tallon L."/>
            <person name="Jackson J."/>
            <person name="Pai G."/>
            <person name="Aken S.V."/>
            <person name="Utterback T."/>
            <person name="Reidmuller S."/>
            <person name="Feldblyum T."/>
            <person name="Hsiao J."/>
            <person name="Zismann V."/>
            <person name="Iobst S."/>
            <person name="de Vazeille A.R."/>
            <person name="Buell C.R."/>
            <person name="Ying K."/>
            <person name="Li Y."/>
            <person name="Lu T."/>
            <person name="Huang Y."/>
            <person name="Zhao Q."/>
            <person name="Feng Q."/>
            <person name="Zhang L."/>
            <person name="Zhu J."/>
            <person name="Weng Q."/>
            <person name="Mu J."/>
            <person name="Lu Y."/>
            <person name="Fan D."/>
            <person name="Liu Y."/>
            <person name="Guan J."/>
            <person name="Zhang Y."/>
            <person name="Yu S."/>
            <person name="Liu X."/>
            <person name="Zhang Y."/>
            <person name="Hong G."/>
            <person name="Han B."/>
            <person name="Choisne N."/>
            <person name="Demange N."/>
            <person name="Orjeda G."/>
            <person name="Samain S."/>
            <person name="Cattolico L."/>
            <person name="Pelletier E."/>
            <person name="Couloux A."/>
            <person name="Segurens B."/>
            <person name="Wincker P."/>
            <person name="D'Hont A."/>
            <person name="Scarpelli C."/>
            <person name="Weissenbach J."/>
            <person name="Salanoubat M."/>
            <person name="Quetier F."/>
            <person name="Yu Y."/>
            <person name="Kim H.R."/>
            <person name="Rambo T."/>
            <person name="Currie J."/>
            <person name="Collura K."/>
            <person name="Luo M."/>
            <person name="Yang T."/>
            <person name="Ammiraju J.S.S."/>
            <person name="Engler F."/>
            <person name="Soderlund C."/>
            <person name="Wing R.A."/>
            <person name="Palmer L.E."/>
            <person name="de la Bastide M."/>
            <person name="Spiegel L."/>
            <person name="Nascimento L."/>
            <person name="Zutavern T."/>
            <person name="O'Shaughnessy A."/>
            <person name="Dike S."/>
            <person name="Dedhia N."/>
            <person name="Preston R."/>
            <person name="Balija V."/>
            <person name="McCombie W.R."/>
            <person name="Chow T."/>
            <person name="Chen H."/>
            <person name="Chung M."/>
            <person name="Chen C."/>
            <person name="Shaw J."/>
            <person name="Wu H."/>
            <person name="Hsiao K."/>
            <person name="Chao Y."/>
            <person name="Chu M."/>
            <person name="Cheng C."/>
            <person name="Hour A."/>
            <person name="Lee P."/>
            <person name="Lin S."/>
            <person name="Lin Y."/>
            <person name="Liou J."/>
            <person name="Liu S."/>
            <person name="Hsing Y."/>
            <person name="Raghuvanshi S."/>
            <person name="Mohanty A."/>
            <person name="Bharti A.K."/>
            <person name="Gaur A."/>
            <person name="Gupta V."/>
            <person name="Kumar D."/>
            <person name="Ravi V."/>
            <person name="Vij S."/>
            <person name="Kapur A."/>
            <person name="Khurana P."/>
            <person name="Khurana P."/>
            <person name="Khurana J.P."/>
            <person name="Tyagi A.K."/>
            <person name="Gaikwad K."/>
            <person name="Singh A."/>
            <person name="Dalal V."/>
            <person name="Srivastava S."/>
            <person name="Dixit A."/>
            <person name="Pal A.K."/>
            <person name="Ghazi I.A."/>
            <person name="Yadav M."/>
            <person name="Pandit A."/>
            <person name="Bhargava A."/>
            <person name="Sureshbabu K."/>
            <person name="Batra K."/>
            <person name="Sharma T.R."/>
            <person name="Mohapatra T."/>
            <person name="Singh N.K."/>
            <person name="Messing J."/>
            <person name="Nelson A.B."/>
            <person name="Fuks G."/>
            <person name="Kavchok S."/>
            <person name="Keizer G."/>
            <person name="Linton E."/>
            <person name="Llaca V."/>
            <person name="Song R."/>
            <person name="Tanyolac B."/>
            <person name="Young S."/>
            <person name="Ho-Il K."/>
            <person name="Hahn J.H."/>
            <person name="Sangsakoo G."/>
            <person name="Vanavichit A."/>
            <person name="de Mattos Luiz.A.T."/>
            <person name="Zimmer P.D."/>
            <person name="Malone G."/>
            <person name="Dellagostin O."/>
            <person name="de Oliveira A.C."/>
            <person name="Bevan M."/>
            <person name="Bancroft I."/>
            <person name="Minx P."/>
            <person name="Cordum H."/>
            <person name="Wilson R."/>
            <person name="Cheng Z."/>
            <person name="Jin W."/>
            <person name="Jiang J."/>
            <person name="Leong S.A."/>
            <person name="Iwama H."/>
            <person name="Gojobori T."/>
            <person name="Itoh T."/>
            <person name="Niimura Y."/>
            <person name="Fujii Y."/>
            <person name="Habara T."/>
            <person name="Sakai H."/>
            <person name="Sato Y."/>
            <person name="Wilson G."/>
            <person name="Kumar K."/>
            <person name="McCouch S."/>
            <person name="Juretic N."/>
            <person name="Hoen D."/>
            <person name="Wright S."/>
            <person name="Bruskiewich R."/>
            <person name="Bureau T."/>
            <person name="Miyao A."/>
            <person name="Hirochika H."/>
            <person name="Nishikawa T."/>
            <person name="Kadowaki K."/>
            <person name="Sugiura M."/>
            <person name="Burr B."/>
            <person name="Sasaki T."/>
        </authorList>
    </citation>
    <scope>NUCLEOTIDE SEQUENCE [LARGE SCALE GENOMIC DNA]</scope>
    <source>
        <strain evidence="3">cv. Nipponbare</strain>
    </source>
</reference>
<evidence type="ECO:0000256" key="1">
    <source>
        <dbReference type="SAM" id="MobiDB-lite"/>
    </source>
</evidence>
<accession>Q5Z4K5</accession>